<gene>
    <name evidence="1" type="ORF">ACFY8C_25415</name>
</gene>
<comment type="caution">
    <text evidence="1">The sequence shown here is derived from an EMBL/GenBank/DDBJ whole genome shotgun (WGS) entry which is preliminary data.</text>
</comment>
<dbReference type="EMBL" id="JBIBDZ010000008">
    <property type="protein sequence ID" value="MFF5921660.1"/>
    <property type="molecule type" value="Genomic_DNA"/>
</dbReference>
<evidence type="ECO:0000313" key="1">
    <source>
        <dbReference type="EMBL" id="MFF5921660.1"/>
    </source>
</evidence>
<dbReference type="Proteomes" id="UP001602370">
    <property type="component" value="Unassembled WGS sequence"/>
</dbReference>
<accession>A0ABW6XVX0</accession>
<dbReference type="RefSeq" id="WP_030324356.1">
    <property type="nucleotide sequence ID" value="NZ_JBIBDZ010000008.1"/>
</dbReference>
<protein>
    <submittedName>
        <fullName evidence="1">Uncharacterized protein</fullName>
    </submittedName>
</protein>
<proteinExistence type="predicted"/>
<reference evidence="1 2" key="1">
    <citation type="submission" date="2024-10" db="EMBL/GenBank/DDBJ databases">
        <title>The Natural Products Discovery Center: Release of the First 8490 Sequenced Strains for Exploring Actinobacteria Biosynthetic Diversity.</title>
        <authorList>
            <person name="Kalkreuter E."/>
            <person name="Kautsar S.A."/>
            <person name="Yang D."/>
            <person name="Bader C.D."/>
            <person name="Teijaro C.N."/>
            <person name="Fluegel L."/>
            <person name="Davis C.M."/>
            <person name="Simpson J.R."/>
            <person name="Lauterbach L."/>
            <person name="Steele A.D."/>
            <person name="Gui C."/>
            <person name="Meng S."/>
            <person name="Li G."/>
            <person name="Viehrig K."/>
            <person name="Ye F."/>
            <person name="Su P."/>
            <person name="Kiefer A.F."/>
            <person name="Nichols A."/>
            <person name="Cepeda A.J."/>
            <person name="Yan W."/>
            <person name="Fan B."/>
            <person name="Jiang Y."/>
            <person name="Adhikari A."/>
            <person name="Zheng C.-J."/>
            <person name="Schuster L."/>
            <person name="Cowan T.M."/>
            <person name="Smanski M.J."/>
            <person name="Chevrette M.G."/>
            <person name="De Carvalho L.P.S."/>
            <person name="Shen B."/>
        </authorList>
    </citation>
    <scope>NUCLEOTIDE SEQUENCE [LARGE SCALE GENOMIC DNA]</scope>
    <source>
        <strain evidence="1 2">NPDC012605</strain>
    </source>
</reference>
<sequence length="132" mass="14358">MTTAAGLRIGDDLAWVELAPDQEGPDLWRVTADWDSAFTADFDAHLRAEEVAAFADALLAGVDSGGSFRLEVTASRSNPLLLQSILAGDGLAFLVRLTPKGHDTAVHLDLELDPMDRAELRGRIEEFRRSLV</sequence>
<name>A0ABW6XVX0_9ACTN</name>
<evidence type="ECO:0000313" key="2">
    <source>
        <dbReference type="Proteomes" id="UP001602370"/>
    </source>
</evidence>
<keyword evidence="2" id="KW-1185">Reference proteome</keyword>
<organism evidence="1 2">
    <name type="scientific">Streptomyces flavochromogenes</name>
    <dbReference type="NCBI Taxonomy" id="68199"/>
    <lineage>
        <taxon>Bacteria</taxon>
        <taxon>Bacillati</taxon>
        <taxon>Actinomycetota</taxon>
        <taxon>Actinomycetes</taxon>
        <taxon>Kitasatosporales</taxon>
        <taxon>Streptomycetaceae</taxon>
        <taxon>Streptomyces</taxon>
    </lineage>
</organism>